<name>A0A0F9RN80_9ZZZZ</name>
<dbReference type="AlphaFoldDB" id="A0A0F9RN80"/>
<comment type="caution">
    <text evidence="1">The sequence shown here is derived from an EMBL/GenBank/DDBJ whole genome shotgun (WGS) entry which is preliminary data.</text>
</comment>
<reference evidence="1" key="1">
    <citation type="journal article" date="2015" name="Nature">
        <title>Complex archaea that bridge the gap between prokaryotes and eukaryotes.</title>
        <authorList>
            <person name="Spang A."/>
            <person name="Saw J.H."/>
            <person name="Jorgensen S.L."/>
            <person name="Zaremba-Niedzwiedzka K."/>
            <person name="Martijn J."/>
            <person name="Lind A.E."/>
            <person name="van Eijk R."/>
            <person name="Schleper C."/>
            <person name="Guy L."/>
            <person name="Ettema T.J."/>
        </authorList>
    </citation>
    <scope>NUCLEOTIDE SEQUENCE</scope>
</reference>
<dbReference type="EMBL" id="LAZR01000780">
    <property type="protein sequence ID" value="KKN58005.1"/>
    <property type="molecule type" value="Genomic_DNA"/>
</dbReference>
<accession>A0A0F9RN80</accession>
<evidence type="ECO:0000313" key="1">
    <source>
        <dbReference type="EMBL" id="KKN58005.1"/>
    </source>
</evidence>
<sequence length="135" mass="16011">MKQNIKEKVLKEIWITKDLLKEAKEIVPREIIRTRKAIDLTLAEAKKNPEVLGLVDEKRFFPKKKGYIMFDEDQYFKRKKEIEEEKLAEVGKVIDEWIMRHRELGLIGFIKDGENEGSYGEDHRLVELKQKLGIK</sequence>
<gene>
    <name evidence="1" type="ORF">LCGC14_0556630</name>
</gene>
<organism evidence="1">
    <name type="scientific">marine sediment metagenome</name>
    <dbReference type="NCBI Taxonomy" id="412755"/>
    <lineage>
        <taxon>unclassified sequences</taxon>
        <taxon>metagenomes</taxon>
        <taxon>ecological metagenomes</taxon>
    </lineage>
</organism>
<protein>
    <submittedName>
        <fullName evidence="1">Uncharacterized protein</fullName>
    </submittedName>
</protein>
<proteinExistence type="predicted"/>